<reference evidence="2 3" key="1">
    <citation type="submission" date="2014-03" db="EMBL/GenBank/DDBJ databases">
        <title>Draft Genome Sequences of Four Burkholderia Strains.</title>
        <authorList>
            <person name="Liu X.Y."/>
            <person name="Li C.X."/>
            <person name="Xu J.H."/>
        </authorList>
    </citation>
    <scope>NUCLEOTIDE SEQUENCE [LARGE SCALE GENOMIC DNA]</scope>
    <source>
        <strain evidence="2 3">DSM 50014</strain>
    </source>
</reference>
<dbReference type="Gene3D" id="1.10.10.640">
    <property type="entry name" value="phospholipid-binding protein"/>
    <property type="match status" value="1"/>
</dbReference>
<accession>A0A069PUR8</accession>
<evidence type="ECO:0000313" key="2">
    <source>
        <dbReference type="EMBL" id="KDR44290.1"/>
    </source>
</evidence>
<protein>
    <submittedName>
        <fullName evidence="2">Signal peptide protein</fullName>
    </submittedName>
</protein>
<keyword evidence="3" id="KW-1185">Reference proteome</keyword>
<dbReference type="Gene3D" id="3.10.450.50">
    <property type="match status" value="1"/>
</dbReference>
<name>A0A069PUR8_9BURK</name>
<dbReference type="Proteomes" id="UP000027466">
    <property type="component" value="Unassembled WGS sequence"/>
</dbReference>
<gene>
    <name evidence="2" type="ORF">BG61_19730</name>
</gene>
<comment type="caution">
    <text evidence="2">The sequence shown here is derived from an EMBL/GenBank/DDBJ whole genome shotgun (WGS) entry which is preliminary data.</text>
</comment>
<feature type="signal peptide" evidence="1">
    <location>
        <begin position="1"/>
        <end position="21"/>
    </location>
</feature>
<dbReference type="STRING" id="60547.GCA_000751215_04418"/>
<evidence type="ECO:0000313" key="3">
    <source>
        <dbReference type="Proteomes" id="UP000027466"/>
    </source>
</evidence>
<evidence type="ECO:0000256" key="1">
    <source>
        <dbReference type="SAM" id="SignalP"/>
    </source>
</evidence>
<feature type="chain" id="PRO_5007372453" evidence="1">
    <location>
        <begin position="22"/>
        <end position="208"/>
    </location>
</feature>
<dbReference type="Pfam" id="PF05494">
    <property type="entry name" value="MlaC"/>
    <property type="match status" value="1"/>
</dbReference>
<keyword evidence="1" id="KW-0732">Signal</keyword>
<dbReference type="InterPro" id="IPR008869">
    <property type="entry name" value="MlaC/ttg2D"/>
</dbReference>
<dbReference type="AlphaFoldDB" id="A0A069PUR8"/>
<dbReference type="PIRSF" id="PIRSF004649">
    <property type="entry name" value="MlaC"/>
    <property type="match status" value="1"/>
</dbReference>
<sequence>MLSNLLRLWVFALLVGFVEGAAGQSQDMSTPDGMVRTVTQDVLDRIKGDKEIQSGNLVRITELVNEKILPYIDFNRTTRLVMGRYWNSATPKQREEITAQFKLLLIRTYSGALAQVRDQEVTYQPFRASPADTDVVVRSTIINNGSPVELDYRLYKTPQGWRVYDINILGAWLVQVYKQQFADLIAQQGIDGLLTFLTQRNQQLANGG</sequence>
<dbReference type="PANTHER" id="PTHR36573">
    <property type="entry name" value="INTERMEMBRANE PHOSPHOLIPID TRANSPORT SYSTEM BINDING PROTEIN MLAC"/>
    <property type="match status" value="1"/>
</dbReference>
<organism evidence="2 3">
    <name type="scientific">Caballeronia glathei</name>
    <dbReference type="NCBI Taxonomy" id="60547"/>
    <lineage>
        <taxon>Bacteria</taxon>
        <taxon>Pseudomonadati</taxon>
        <taxon>Pseudomonadota</taxon>
        <taxon>Betaproteobacteria</taxon>
        <taxon>Burkholderiales</taxon>
        <taxon>Burkholderiaceae</taxon>
        <taxon>Caballeronia</taxon>
    </lineage>
</organism>
<dbReference type="RefSeq" id="WP_035935284.1">
    <property type="nucleotide sequence ID" value="NZ_CADFFX010000002.1"/>
</dbReference>
<dbReference type="PANTHER" id="PTHR36573:SF1">
    <property type="entry name" value="INTERMEMBRANE PHOSPHOLIPID TRANSPORT SYSTEM BINDING PROTEIN MLAC"/>
    <property type="match status" value="1"/>
</dbReference>
<proteinExistence type="predicted"/>
<dbReference type="EMBL" id="JFHC01000003">
    <property type="protein sequence ID" value="KDR44290.1"/>
    <property type="molecule type" value="Genomic_DNA"/>
</dbReference>